<evidence type="ECO:0000256" key="1">
    <source>
        <dbReference type="SAM" id="MobiDB-lite"/>
    </source>
</evidence>
<evidence type="ECO:0000313" key="2">
    <source>
        <dbReference type="EMBL" id="KAK9071206.1"/>
    </source>
</evidence>
<accession>A0AAP0H3R4</accession>
<proteinExistence type="predicted"/>
<sequence>METVSLSGLPSESGAFDFSTWVLNGFKGRIPELAEYIGAVEIKKSEISGRGLVATKNIDFGSLLLVNKAIATERGILPESKAGDLGEKAQMVMWKNFVDKIVESTSNCKKTRCLISMLSDGENEESLEVPDISKFRPESEQDCSFSNEKIDMEVILNILDVNSLVEETFSSKFSGKKGDHHGVGLWVLASFVNRRERRFPLKPERNDRGRPVGEIEVAELVRRKEGGVVAGGHRRSEGVGEEMEVEEEEKE</sequence>
<dbReference type="PANTHER" id="PTHR47643:SF2">
    <property type="entry name" value="TPR DOMAIN PROTEIN (AFU_ORTHOLOGUE AFUA_5G12710)"/>
    <property type="match status" value="1"/>
</dbReference>
<organism evidence="2 3">
    <name type="scientific">Deinandra increscens subsp. villosa</name>
    <dbReference type="NCBI Taxonomy" id="3103831"/>
    <lineage>
        <taxon>Eukaryota</taxon>
        <taxon>Viridiplantae</taxon>
        <taxon>Streptophyta</taxon>
        <taxon>Embryophyta</taxon>
        <taxon>Tracheophyta</taxon>
        <taxon>Spermatophyta</taxon>
        <taxon>Magnoliopsida</taxon>
        <taxon>eudicotyledons</taxon>
        <taxon>Gunneridae</taxon>
        <taxon>Pentapetalae</taxon>
        <taxon>asterids</taxon>
        <taxon>campanulids</taxon>
        <taxon>Asterales</taxon>
        <taxon>Asteraceae</taxon>
        <taxon>Asteroideae</taxon>
        <taxon>Heliantheae alliance</taxon>
        <taxon>Madieae</taxon>
        <taxon>Madiinae</taxon>
        <taxon>Deinandra</taxon>
    </lineage>
</organism>
<feature type="region of interest" description="Disordered" evidence="1">
    <location>
        <begin position="229"/>
        <end position="251"/>
    </location>
</feature>
<protein>
    <submittedName>
        <fullName evidence="2">Uncharacterized protein</fullName>
    </submittedName>
</protein>
<dbReference type="AlphaFoldDB" id="A0AAP0H3R4"/>
<name>A0AAP0H3R4_9ASTR</name>
<dbReference type="PANTHER" id="PTHR47643">
    <property type="entry name" value="TPR DOMAIN PROTEIN (AFU_ORTHOLOGUE AFUA_5G12710)"/>
    <property type="match status" value="1"/>
</dbReference>
<comment type="caution">
    <text evidence="2">The sequence shown here is derived from an EMBL/GenBank/DDBJ whole genome shotgun (WGS) entry which is preliminary data.</text>
</comment>
<keyword evidence="3" id="KW-1185">Reference proteome</keyword>
<gene>
    <name evidence="2" type="ORF">SSX86_009774</name>
</gene>
<reference evidence="2 3" key="1">
    <citation type="submission" date="2024-04" db="EMBL/GenBank/DDBJ databases">
        <title>The reference genome of an endangered Asteraceae, Deinandra increscens subsp. villosa, native to the Central Coast of California.</title>
        <authorList>
            <person name="Guilliams M."/>
            <person name="Hasenstab-Lehman K."/>
            <person name="Meyer R."/>
            <person name="Mcevoy S."/>
        </authorList>
    </citation>
    <scope>NUCLEOTIDE SEQUENCE [LARGE SCALE GENOMIC DNA]</scope>
    <source>
        <tissue evidence="2">Leaf</tissue>
    </source>
</reference>
<feature type="compositionally biased region" description="Acidic residues" evidence="1">
    <location>
        <begin position="239"/>
        <end position="251"/>
    </location>
</feature>
<evidence type="ECO:0000313" key="3">
    <source>
        <dbReference type="Proteomes" id="UP001408789"/>
    </source>
</evidence>
<dbReference type="InterPro" id="IPR053209">
    <property type="entry name" value="Gramillin-biosynth_MTr"/>
</dbReference>
<dbReference type="EMBL" id="JBCNJP010000011">
    <property type="protein sequence ID" value="KAK9071206.1"/>
    <property type="molecule type" value="Genomic_DNA"/>
</dbReference>
<dbReference type="Proteomes" id="UP001408789">
    <property type="component" value="Unassembled WGS sequence"/>
</dbReference>